<sequence>MLQKNNRGTAQAMKITFTYTFYRPSQDGASSSQFTLDREIEVAGPPTEKGYPTHAQLAQAEAAFRTWFASSVADGRLISREAKSSDKSILYSTYRCTLPL</sequence>
<reference evidence="1" key="2">
    <citation type="submission" date="2021-01" db="EMBL/GenBank/DDBJ databases">
        <authorList>
            <person name="Mieszkin S."/>
            <person name="Pouder E."/>
            <person name="Alain K."/>
        </authorList>
    </citation>
    <scope>NUCLEOTIDE SEQUENCE</scope>
    <source>
        <strain evidence="1">HW T2.11</strain>
    </source>
</reference>
<reference evidence="1" key="1">
    <citation type="journal article" date="2021" name="Microorganisms">
        <title>Acidisoma silvae sp. nov. and Acidisomacellulosilytica sp. nov., Two Acidophilic Bacteria Isolated from Decaying Wood, Hydrolyzing Cellulose and Producing Poly-3-hydroxybutyrate.</title>
        <authorList>
            <person name="Mieszkin S."/>
            <person name="Pouder E."/>
            <person name="Uroz S."/>
            <person name="Simon-Colin C."/>
            <person name="Alain K."/>
        </authorList>
    </citation>
    <scope>NUCLEOTIDE SEQUENCE</scope>
    <source>
        <strain evidence="1">HW T2.11</strain>
    </source>
</reference>
<organism evidence="1 2">
    <name type="scientific">Acidisoma silvae</name>
    <dbReference type="NCBI Taxonomy" id="2802396"/>
    <lineage>
        <taxon>Bacteria</taxon>
        <taxon>Pseudomonadati</taxon>
        <taxon>Pseudomonadota</taxon>
        <taxon>Alphaproteobacteria</taxon>
        <taxon>Acetobacterales</taxon>
        <taxon>Acidocellaceae</taxon>
        <taxon>Acidisoma</taxon>
    </lineage>
</organism>
<dbReference type="EMBL" id="JAESVB010000028">
    <property type="protein sequence ID" value="MCB8878288.1"/>
    <property type="molecule type" value="Genomic_DNA"/>
</dbReference>
<dbReference type="AlphaFoldDB" id="A0A963YY17"/>
<comment type="caution">
    <text evidence="1">The sequence shown here is derived from an EMBL/GenBank/DDBJ whole genome shotgun (WGS) entry which is preliminary data.</text>
</comment>
<name>A0A963YY17_9PROT</name>
<gene>
    <name evidence="1" type="ORF">ASILVAE211_24125</name>
</gene>
<accession>A0A963YY17</accession>
<keyword evidence="2" id="KW-1185">Reference proteome</keyword>
<protein>
    <submittedName>
        <fullName evidence="1">Uncharacterized protein</fullName>
    </submittedName>
</protein>
<dbReference type="Proteomes" id="UP000708298">
    <property type="component" value="Unassembled WGS sequence"/>
</dbReference>
<evidence type="ECO:0000313" key="2">
    <source>
        <dbReference type="Proteomes" id="UP000708298"/>
    </source>
</evidence>
<dbReference type="RefSeq" id="WP_227323936.1">
    <property type="nucleotide sequence ID" value="NZ_JAESVB010000028.1"/>
</dbReference>
<proteinExistence type="predicted"/>
<evidence type="ECO:0000313" key="1">
    <source>
        <dbReference type="EMBL" id="MCB8878288.1"/>
    </source>
</evidence>